<organism evidence="13 14">
    <name type="scientific">Vibrio olivae</name>
    <dbReference type="NCBI Taxonomy" id="1243002"/>
    <lineage>
        <taxon>Bacteria</taxon>
        <taxon>Pseudomonadati</taxon>
        <taxon>Pseudomonadota</taxon>
        <taxon>Gammaproteobacteria</taxon>
        <taxon>Vibrionales</taxon>
        <taxon>Vibrionaceae</taxon>
        <taxon>Vibrio</taxon>
    </lineage>
</organism>
<dbReference type="InterPro" id="IPR024961">
    <property type="entry name" value="T2SS_GspC_N"/>
</dbReference>
<name>A0ABV5HQ78_9VIBR</name>
<keyword evidence="14" id="KW-1185">Reference proteome</keyword>
<gene>
    <name evidence="13" type="primary">gspC</name>
    <name evidence="13" type="ORF">ACFFUV_15260</name>
</gene>
<keyword evidence="4" id="KW-1003">Cell membrane</keyword>
<keyword evidence="6 11" id="KW-0812">Transmembrane</keyword>
<evidence type="ECO:0000256" key="7">
    <source>
        <dbReference type="ARBA" id="ARBA00022927"/>
    </source>
</evidence>
<evidence type="ECO:0000256" key="2">
    <source>
        <dbReference type="ARBA" id="ARBA00007986"/>
    </source>
</evidence>
<sequence length="305" mass="34038">MSFRDITTNPAAFFKPLLTNQTRISRIVACIFAVATAWLLGQMVWLFLPTTALVPWSPTQQVSNQTKPNQQLDVSAIQRGNLFGRYQTETKPQPKVVQDAPKSRLNVTLVGVVTSSQPELSLAVLANRGQQSTYGINEMIEGTRAKIVAVHSDRVIVNNAGRDETVMLQGIDYSKRSTEQPRDSERGAPREREEASNASRPKRTLNLDDVRADIQENPQQIFQYIRMSQVKRDNDVIGYRLSPGSSAALFNEVGLQQGDIAVQLNGKDLSDPEVMTEIFESISDLTELNLTVERDGQPYDIYISL</sequence>
<dbReference type="RefSeq" id="WP_390194449.1">
    <property type="nucleotide sequence ID" value="NZ_JBHMEP010000005.1"/>
</dbReference>
<evidence type="ECO:0000256" key="3">
    <source>
        <dbReference type="ARBA" id="ARBA00022448"/>
    </source>
</evidence>
<feature type="domain" description="Type II secretion system protein GspC N-terminal" evidence="12">
    <location>
        <begin position="32"/>
        <end position="168"/>
    </location>
</feature>
<dbReference type="InterPro" id="IPR001639">
    <property type="entry name" value="T2SS_protein-GspC"/>
</dbReference>
<dbReference type="SUPFAM" id="SSF50156">
    <property type="entry name" value="PDZ domain-like"/>
    <property type="match status" value="1"/>
</dbReference>
<evidence type="ECO:0000256" key="1">
    <source>
        <dbReference type="ARBA" id="ARBA00004533"/>
    </source>
</evidence>
<evidence type="ECO:0000256" key="6">
    <source>
        <dbReference type="ARBA" id="ARBA00022692"/>
    </source>
</evidence>
<dbReference type="Pfam" id="PF11356">
    <property type="entry name" value="T2SSC"/>
    <property type="match status" value="1"/>
</dbReference>
<evidence type="ECO:0000256" key="5">
    <source>
        <dbReference type="ARBA" id="ARBA00022519"/>
    </source>
</evidence>
<comment type="similarity">
    <text evidence="2">Belongs to the GSP C family.</text>
</comment>
<dbReference type="Gene3D" id="2.30.42.10">
    <property type="match status" value="1"/>
</dbReference>
<keyword evidence="9 11" id="KW-0472">Membrane</keyword>
<dbReference type="InterPro" id="IPR036034">
    <property type="entry name" value="PDZ_sf"/>
</dbReference>
<keyword evidence="5" id="KW-0997">Cell inner membrane</keyword>
<evidence type="ECO:0000313" key="13">
    <source>
        <dbReference type="EMBL" id="MFB9136328.1"/>
    </source>
</evidence>
<proteinExistence type="inferred from homology"/>
<reference evidence="13 14" key="1">
    <citation type="submission" date="2024-09" db="EMBL/GenBank/DDBJ databases">
        <authorList>
            <person name="Sun Q."/>
            <person name="Mori K."/>
        </authorList>
    </citation>
    <scope>NUCLEOTIDE SEQUENCE [LARGE SCALE GENOMIC DNA]</scope>
    <source>
        <strain evidence="13 14">CECT 8064</strain>
    </source>
</reference>
<dbReference type="Proteomes" id="UP001589645">
    <property type="component" value="Unassembled WGS sequence"/>
</dbReference>
<accession>A0ABV5HQ78</accession>
<evidence type="ECO:0000256" key="9">
    <source>
        <dbReference type="ARBA" id="ARBA00023136"/>
    </source>
</evidence>
<evidence type="ECO:0000256" key="8">
    <source>
        <dbReference type="ARBA" id="ARBA00022989"/>
    </source>
</evidence>
<feature type="region of interest" description="Disordered" evidence="10">
    <location>
        <begin position="171"/>
        <end position="207"/>
    </location>
</feature>
<dbReference type="NCBIfam" id="TIGR01713">
    <property type="entry name" value="typeII_sec_gspC"/>
    <property type="match status" value="1"/>
</dbReference>
<keyword evidence="8 11" id="KW-1133">Transmembrane helix</keyword>
<dbReference type="Gene3D" id="2.30.30.830">
    <property type="match status" value="1"/>
</dbReference>
<feature type="transmembrane region" description="Helical" evidence="11">
    <location>
        <begin position="27"/>
        <end position="48"/>
    </location>
</feature>
<evidence type="ECO:0000259" key="12">
    <source>
        <dbReference type="Pfam" id="PF11356"/>
    </source>
</evidence>
<feature type="compositionally biased region" description="Basic and acidic residues" evidence="10">
    <location>
        <begin position="173"/>
        <end position="195"/>
    </location>
</feature>
<comment type="subcellular location">
    <subcellularLocation>
        <location evidence="1">Cell inner membrane</location>
    </subcellularLocation>
</comment>
<keyword evidence="7" id="KW-0653">Protein transport</keyword>
<keyword evidence="3" id="KW-0813">Transport</keyword>
<protein>
    <submittedName>
        <fullName evidence="13">Type II secretion system protein GspC</fullName>
    </submittedName>
</protein>
<dbReference type="EMBL" id="JBHMEP010000005">
    <property type="protein sequence ID" value="MFB9136328.1"/>
    <property type="molecule type" value="Genomic_DNA"/>
</dbReference>
<evidence type="ECO:0000256" key="11">
    <source>
        <dbReference type="SAM" id="Phobius"/>
    </source>
</evidence>
<evidence type="ECO:0000256" key="10">
    <source>
        <dbReference type="SAM" id="MobiDB-lite"/>
    </source>
</evidence>
<comment type="caution">
    <text evidence="13">The sequence shown here is derived from an EMBL/GenBank/DDBJ whole genome shotgun (WGS) entry which is preliminary data.</text>
</comment>
<evidence type="ECO:0000256" key="4">
    <source>
        <dbReference type="ARBA" id="ARBA00022475"/>
    </source>
</evidence>
<evidence type="ECO:0000313" key="14">
    <source>
        <dbReference type="Proteomes" id="UP001589645"/>
    </source>
</evidence>